<name>A0A5J4QMP6_9ZZZZ</name>
<gene>
    <name evidence="1" type="ORF">EZS27_027321</name>
</gene>
<dbReference type="AlphaFoldDB" id="A0A5J4QMP6"/>
<proteinExistence type="predicted"/>
<dbReference type="EMBL" id="SNRY01002856">
    <property type="protein sequence ID" value="KAA6323217.1"/>
    <property type="molecule type" value="Genomic_DNA"/>
</dbReference>
<comment type="caution">
    <text evidence="1">The sequence shown here is derived from an EMBL/GenBank/DDBJ whole genome shotgun (WGS) entry which is preliminary data.</text>
</comment>
<reference evidence="1" key="1">
    <citation type="submission" date="2019-03" db="EMBL/GenBank/DDBJ databases">
        <title>Single cell metagenomics reveals metabolic interactions within the superorganism composed of flagellate Streblomastix strix and complex community of Bacteroidetes bacteria on its surface.</title>
        <authorList>
            <person name="Treitli S.C."/>
            <person name="Kolisko M."/>
            <person name="Husnik F."/>
            <person name="Keeling P."/>
            <person name="Hampl V."/>
        </authorList>
    </citation>
    <scope>NUCLEOTIDE SEQUENCE</scope>
    <source>
        <strain evidence="1">STM</strain>
    </source>
</reference>
<sequence length="89" mass="10338">MSSTLCWGGGVSTRKQLAEYLKKQGVDTAVDERVRVKSIGLPYKFDVANVLFELCFFRHNLIIRLQRHEFGTTKFSQSIGRWVLEKIWC</sequence>
<protein>
    <submittedName>
        <fullName evidence="1">Uncharacterized protein</fullName>
    </submittedName>
</protein>
<accession>A0A5J4QMP6</accession>
<organism evidence="1">
    <name type="scientific">termite gut metagenome</name>
    <dbReference type="NCBI Taxonomy" id="433724"/>
    <lineage>
        <taxon>unclassified sequences</taxon>
        <taxon>metagenomes</taxon>
        <taxon>organismal metagenomes</taxon>
    </lineage>
</organism>
<evidence type="ECO:0000313" key="1">
    <source>
        <dbReference type="EMBL" id="KAA6323217.1"/>
    </source>
</evidence>